<proteinExistence type="inferred from homology"/>
<dbReference type="Gene3D" id="1.10.10.10">
    <property type="entry name" value="Winged helix-like DNA-binding domain superfamily/Winged helix DNA-binding domain"/>
    <property type="match status" value="1"/>
</dbReference>
<dbReference type="Pfam" id="PF03466">
    <property type="entry name" value="LysR_substrate"/>
    <property type="match status" value="1"/>
</dbReference>
<dbReference type="InterPro" id="IPR050950">
    <property type="entry name" value="HTH-type_LysR_regulators"/>
</dbReference>
<dbReference type="InterPro" id="IPR036388">
    <property type="entry name" value="WH-like_DNA-bd_sf"/>
</dbReference>
<dbReference type="PRINTS" id="PR00039">
    <property type="entry name" value="HTHLYSR"/>
</dbReference>
<evidence type="ECO:0000256" key="1">
    <source>
        <dbReference type="ARBA" id="ARBA00009437"/>
    </source>
</evidence>
<dbReference type="EMBL" id="RCZI01000001">
    <property type="protein sequence ID" value="TPG30017.1"/>
    <property type="molecule type" value="Genomic_DNA"/>
</dbReference>
<dbReference type="Pfam" id="PF00126">
    <property type="entry name" value="HTH_1"/>
    <property type="match status" value="1"/>
</dbReference>
<keyword evidence="2" id="KW-0805">Transcription regulation</keyword>
<evidence type="ECO:0000259" key="5">
    <source>
        <dbReference type="PROSITE" id="PS50931"/>
    </source>
</evidence>
<dbReference type="PROSITE" id="PS50931">
    <property type="entry name" value="HTH_LYSR"/>
    <property type="match status" value="1"/>
</dbReference>
<dbReference type="SUPFAM" id="SSF53850">
    <property type="entry name" value="Periplasmic binding protein-like II"/>
    <property type="match status" value="1"/>
</dbReference>
<sequence length="304" mass="32833">MKPNQLHAFVAVVEQMSIRGAARTLGLSQPAVTKIVRELEREVGAPLVERSVKGVRLTQFGEAFAPRARLLLEDMRRARDEIAQLRDGASGTVSVAVSTSFALTVLPAAFQTFHAQLPAVEVRFSEAVLPSMLEGLRDGRLDFAVAHVVPGTLDAQFESFELFAVRLAVGARHRHPLRHARTLAALHDAEWVLPGDGDLGRAAVLPLFAPMGLAAPARVIQGQSVTVALALVGHMDLVGLFVEPLAQLAFLRHGIRRLEIDDALPTLRVCVLQRRGRPPTPAAQRFVECIVQASAGLGLYPSAE</sequence>
<protein>
    <submittedName>
        <fullName evidence="6">LysR family transcriptional regulator</fullName>
    </submittedName>
</protein>
<dbReference type="InterPro" id="IPR036390">
    <property type="entry name" value="WH_DNA-bd_sf"/>
</dbReference>
<keyword evidence="3" id="KW-0238">DNA-binding</keyword>
<dbReference type="InterPro" id="IPR005119">
    <property type="entry name" value="LysR_subst-bd"/>
</dbReference>
<evidence type="ECO:0000256" key="2">
    <source>
        <dbReference type="ARBA" id="ARBA00023015"/>
    </source>
</evidence>
<dbReference type="Gene3D" id="3.40.190.290">
    <property type="match status" value="1"/>
</dbReference>
<dbReference type="OrthoDB" id="8629427at2"/>
<keyword evidence="4" id="KW-0804">Transcription</keyword>
<dbReference type="PANTHER" id="PTHR30419:SF30">
    <property type="entry name" value="LYSR FAMILY TRANSCRIPTIONAL REGULATOR"/>
    <property type="match status" value="1"/>
</dbReference>
<gene>
    <name evidence="6" type="ORF">EAH82_00465</name>
</gene>
<dbReference type="PANTHER" id="PTHR30419">
    <property type="entry name" value="HTH-TYPE TRANSCRIPTIONAL REGULATOR YBHD"/>
    <property type="match status" value="1"/>
</dbReference>
<comment type="similarity">
    <text evidence="1">Belongs to the LysR transcriptional regulatory family.</text>
</comment>
<dbReference type="GO" id="GO:0003677">
    <property type="term" value="F:DNA binding"/>
    <property type="evidence" value="ECO:0007669"/>
    <property type="project" value="UniProtKB-KW"/>
</dbReference>
<organism evidence="6 7">
    <name type="scientific">Variovorax guangxiensis</name>
    <dbReference type="NCBI Taxonomy" id="1775474"/>
    <lineage>
        <taxon>Bacteria</taxon>
        <taxon>Pseudomonadati</taxon>
        <taxon>Pseudomonadota</taxon>
        <taxon>Betaproteobacteria</taxon>
        <taxon>Burkholderiales</taxon>
        <taxon>Comamonadaceae</taxon>
        <taxon>Variovorax</taxon>
    </lineage>
</organism>
<evidence type="ECO:0000313" key="7">
    <source>
        <dbReference type="Proteomes" id="UP000319212"/>
    </source>
</evidence>
<comment type="caution">
    <text evidence="6">The sequence shown here is derived from an EMBL/GenBank/DDBJ whole genome shotgun (WGS) entry which is preliminary data.</text>
</comment>
<feature type="domain" description="HTH lysR-type" evidence="5">
    <location>
        <begin position="1"/>
        <end position="58"/>
    </location>
</feature>
<reference evidence="6 7" key="1">
    <citation type="journal article" date="2019" name="Environ. Microbiol.">
        <title>Species interactions and distinct microbial communities in high Arctic permafrost affected cryosols are associated with the CH4 and CO2 gas fluxes.</title>
        <authorList>
            <person name="Altshuler I."/>
            <person name="Hamel J."/>
            <person name="Turney S."/>
            <person name="Magnuson E."/>
            <person name="Levesque R."/>
            <person name="Greer C."/>
            <person name="Whyte L.G."/>
        </authorList>
    </citation>
    <scope>NUCLEOTIDE SEQUENCE [LARGE SCALE GENOMIC DNA]</scope>
    <source>
        <strain evidence="6 7">S06.C</strain>
    </source>
</reference>
<dbReference type="GO" id="GO:0003700">
    <property type="term" value="F:DNA-binding transcription factor activity"/>
    <property type="evidence" value="ECO:0007669"/>
    <property type="project" value="InterPro"/>
</dbReference>
<dbReference type="SUPFAM" id="SSF46785">
    <property type="entry name" value="Winged helix' DNA-binding domain"/>
    <property type="match status" value="1"/>
</dbReference>
<evidence type="ECO:0000313" key="6">
    <source>
        <dbReference type="EMBL" id="TPG30017.1"/>
    </source>
</evidence>
<dbReference type="FunFam" id="1.10.10.10:FF:000001">
    <property type="entry name" value="LysR family transcriptional regulator"/>
    <property type="match status" value="1"/>
</dbReference>
<accession>A0A502DXF9</accession>
<dbReference type="GO" id="GO:0005829">
    <property type="term" value="C:cytosol"/>
    <property type="evidence" value="ECO:0007669"/>
    <property type="project" value="TreeGrafter"/>
</dbReference>
<dbReference type="AlphaFoldDB" id="A0A502DXF9"/>
<evidence type="ECO:0000256" key="3">
    <source>
        <dbReference type="ARBA" id="ARBA00023125"/>
    </source>
</evidence>
<evidence type="ECO:0000256" key="4">
    <source>
        <dbReference type="ARBA" id="ARBA00023163"/>
    </source>
</evidence>
<dbReference type="InterPro" id="IPR000847">
    <property type="entry name" value="LysR_HTH_N"/>
</dbReference>
<name>A0A502DXF9_9BURK</name>
<dbReference type="Proteomes" id="UP000319212">
    <property type="component" value="Unassembled WGS sequence"/>
</dbReference>